<feature type="region of interest" description="Disordered" evidence="7">
    <location>
        <begin position="328"/>
        <end position="377"/>
    </location>
</feature>
<reference evidence="9 10" key="1">
    <citation type="submission" date="2022-11" db="EMBL/GenBank/DDBJ databases">
        <title>Whole genome sequence of Eschrichtius robustus ER-17-0199.</title>
        <authorList>
            <person name="Bruniche-Olsen A."/>
            <person name="Black A.N."/>
            <person name="Fields C.J."/>
            <person name="Walden K."/>
            <person name="Dewoody J.A."/>
        </authorList>
    </citation>
    <scope>NUCLEOTIDE SEQUENCE [LARGE SCALE GENOMIC DNA]</scope>
    <source>
        <strain evidence="9">ER-17-0199</strain>
        <tissue evidence="9">Blubber</tissue>
    </source>
</reference>
<dbReference type="PROSITE" id="PS50807">
    <property type="entry name" value="GCM"/>
    <property type="match status" value="1"/>
</dbReference>
<dbReference type="InterPro" id="IPR043021">
    <property type="entry name" value="GCM_small"/>
</dbReference>
<dbReference type="GO" id="GO:0005634">
    <property type="term" value="C:nucleus"/>
    <property type="evidence" value="ECO:0007669"/>
    <property type="project" value="UniProtKB-SubCell"/>
</dbReference>
<comment type="subcellular location">
    <subcellularLocation>
        <location evidence="1">Nucleus</location>
    </subcellularLocation>
</comment>
<feature type="domain" description="GCM" evidence="8">
    <location>
        <begin position="192"/>
        <end position="347"/>
    </location>
</feature>
<keyword evidence="3" id="KW-0805">Transcription regulation</keyword>
<evidence type="ECO:0000256" key="7">
    <source>
        <dbReference type="SAM" id="MobiDB-lite"/>
    </source>
</evidence>
<evidence type="ECO:0000313" key="9">
    <source>
        <dbReference type="EMBL" id="KAJ8790566.1"/>
    </source>
</evidence>
<evidence type="ECO:0000313" key="10">
    <source>
        <dbReference type="Proteomes" id="UP001159641"/>
    </source>
</evidence>
<dbReference type="Gene3D" id="3.30.70.3530">
    <property type="entry name" value="GCM motif"/>
    <property type="match status" value="1"/>
</dbReference>
<dbReference type="Pfam" id="PF03615">
    <property type="entry name" value="GCM"/>
    <property type="match status" value="1"/>
</dbReference>
<evidence type="ECO:0000256" key="2">
    <source>
        <dbReference type="ARBA" id="ARBA00022473"/>
    </source>
</evidence>
<protein>
    <recommendedName>
        <fullName evidence="8">GCM domain-containing protein</fullName>
    </recommendedName>
</protein>
<dbReference type="PANTHER" id="PTHR12414:SF7">
    <property type="entry name" value="CHORION-SPECIFIC TRANSCRIPTION FACTOR GCMB"/>
    <property type="match status" value="1"/>
</dbReference>
<dbReference type="AlphaFoldDB" id="A0AB34HHU5"/>
<evidence type="ECO:0000256" key="3">
    <source>
        <dbReference type="ARBA" id="ARBA00023015"/>
    </source>
</evidence>
<dbReference type="GO" id="GO:0000978">
    <property type="term" value="F:RNA polymerase II cis-regulatory region sequence-specific DNA binding"/>
    <property type="evidence" value="ECO:0007669"/>
    <property type="project" value="TreeGrafter"/>
</dbReference>
<dbReference type="Gene3D" id="2.20.25.670">
    <property type="entry name" value="GCM domain, large subdomain"/>
    <property type="match status" value="1"/>
</dbReference>
<evidence type="ECO:0000256" key="5">
    <source>
        <dbReference type="ARBA" id="ARBA00023163"/>
    </source>
</evidence>
<keyword evidence="10" id="KW-1185">Reference proteome</keyword>
<keyword evidence="6" id="KW-0539">Nucleus</keyword>
<evidence type="ECO:0000256" key="4">
    <source>
        <dbReference type="ARBA" id="ARBA00023125"/>
    </source>
</evidence>
<gene>
    <name evidence="9" type="ORF">J1605_004539</name>
</gene>
<feature type="compositionally biased region" description="Basic and acidic residues" evidence="7">
    <location>
        <begin position="328"/>
        <end position="345"/>
    </location>
</feature>
<dbReference type="GO" id="GO:0042063">
    <property type="term" value="P:gliogenesis"/>
    <property type="evidence" value="ECO:0007669"/>
    <property type="project" value="TreeGrafter"/>
</dbReference>
<dbReference type="InterPro" id="IPR039791">
    <property type="entry name" value="GCM"/>
</dbReference>
<evidence type="ECO:0000256" key="1">
    <source>
        <dbReference type="ARBA" id="ARBA00004123"/>
    </source>
</evidence>
<dbReference type="InterPro" id="IPR043020">
    <property type="entry name" value="GCM_large"/>
</dbReference>
<keyword evidence="5" id="KW-0804">Transcription</keyword>
<dbReference type="EMBL" id="JAIQCJ010001354">
    <property type="protein sequence ID" value="KAJ8790566.1"/>
    <property type="molecule type" value="Genomic_DNA"/>
</dbReference>
<comment type="caution">
    <text evidence="9">The sequence shown here is derived from an EMBL/GenBank/DDBJ whole genome shotgun (WGS) entry which is preliminary data.</text>
</comment>
<evidence type="ECO:0000256" key="6">
    <source>
        <dbReference type="ARBA" id="ARBA00023242"/>
    </source>
</evidence>
<proteinExistence type="predicted"/>
<dbReference type="Proteomes" id="UP001159641">
    <property type="component" value="Unassembled WGS sequence"/>
</dbReference>
<dbReference type="FunFam" id="3.30.70.3530:FF:000001">
    <property type="entry name" value="Chorion-specific transcription factor GCMb"/>
    <property type="match status" value="1"/>
</dbReference>
<keyword evidence="4" id="KW-0238">DNA-binding</keyword>
<name>A0AB34HHU5_ESCRO</name>
<dbReference type="InterPro" id="IPR036115">
    <property type="entry name" value="GCM_dom_sf"/>
</dbReference>
<organism evidence="9 10">
    <name type="scientific">Eschrichtius robustus</name>
    <name type="common">California gray whale</name>
    <name type="synonym">Eschrichtius gibbosus</name>
    <dbReference type="NCBI Taxonomy" id="9764"/>
    <lineage>
        <taxon>Eukaryota</taxon>
        <taxon>Metazoa</taxon>
        <taxon>Chordata</taxon>
        <taxon>Craniata</taxon>
        <taxon>Vertebrata</taxon>
        <taxon>Euteleostomi</taxon>
        <taxon>Mammalia</taxon>
        <taxon>Eutheria</taxon>
        <taxon>Laurasiatheria</taxon>
        <taxon>Artiodactyla</taxon>
        <taxon>Whippomorpha</taxon>
        <taxon>Cetacea</taxon>
        <taxon>Mysticeti</taxon>
        <taxon>Eschrichtiidae</taxon>
        <taxon>Eschrichtius</taxon>
    </lineage>
</organism>
<dbReference type="InterPro" id="IPR003902">
    <property type="entry name" value="Tscrpt_reg_GCM"/>
</dbReference>
<evidence type="ECO:0000259" key="8">
    <source>
        <dbReference type="PROSITE" id="PS50807"/>
    </source>
</evidence>
<dbReference type="SUPFAM" id="SSF90073">
    <property type="entry name" value="GCM domain"/>
    <property type="match status" value="1"/>
</dbReference>
<dbReference type="PANTHER" id="PTHR12414">
    <property type="entry name" value="GLIAL CELLS MISSING RELATED/GLIDE"/>
    <property type="match status" value="1"/>
</dbReference>
<sequence>MPAALCKAEMHILFFSNSPYPSSLQNAVQVPQCLLGVGEGFHEEETKRRPGHELLHGVQGNCYQHYLQLTSRWIKRFTLSSVTRNPKNKSKPFALVCKALHDLISASFSCLTALLSPRISQALPCLRAFALAVLCLDCFSPPLTILAPCHPSDVSFSIIFSRSWAESASEEGQMPAEAGQQADGACSHGTKLSWDINDPQMPREPAHFDRFCEWPDGYVRFIYRSDEKQAQRHLSGWAMRNTNNHNGHILKKSCLGVVVCARDCALPGGSRLQLRPAICDKARLKQQKKACPNCHAALELIPCRGHSGYPVTNFWRLDGNAIFFQAKGVHDHPRPESKSETEARRSAIKRQMASFYQPQKKRIREPEAGENQDNGGHFSNIPSLENPEEFDIIPDTGFPVPGQPCFSFPNSDAYKATCDLAAFQGDVVPPFQKYPNPRIFLPRPPCSYELAGPGYTNSGPYPTLYKDASSIPDDTDWVHLNALQYNINSYGSFERSFDFTSKQPGWKPALGKADLGESTDHGQFQAVATRPYYNPELPCMYLTTAPPAAPALQTVITTTTKVSYQAYQPPALKCCDSVREVKSLSGCNYDTENTQMSIYPEDLDLPATVAMAASPTASLPLKIPGDCRAIRHTLPFPQDSAPSWTDGAETWDVCPSGLGSTIGYSERISPFFSYDHEDF</sequence>
<accession>A0AB34HHU5</accession>
<keyword evidence="2" id="KW-0217">Developmental protein</keyword>
<dbReference type="GO" id="GO:0001228">
    <property type="term" value="F:DNA-binding transcription activator activity, RNA polymerase II-specific"/>
    <property type="evidence" value="ECO:0007669"/>
    <property type="project" value="InterPro"/>
</dbReference>